<evidence type="ECO:0000259" key="6">
    <source>
        <dbReference type="Pfam" id="PF14759"/>
    </source>
</evidence>
<keyword evidence="3" id="KW-0274">FAD</keyword>
<dbReference type="Proteomes" id="UP000182229">
    <property type="component" value="Unassembled WGS sequence"/>
</dbReference>
<dbReference type="AlphaFoldDB" id="A0A1L9B423"/>
<keyword evidence="4" id="KW-0560">Oxidoreductase</keyword>
<dbReference type="EMBL" id="MPIN01000009">
    <property type="protein sequence ID" value="OJH36933.1"/>
    <property type="molecule type" value="Genomic_DNA"/>
</dbReference>
<dbReference type="InterPro" id="IPR036188">
    <property type="entry name" value="FAD/NAD-bd_sf"/>
</dbReference>
<dbReference type="InterPro" id="IPR050446">
    <property type="entry name" value="FAD-oxidoreductase/Apoptosis"/>
</dbReference>
<name>A0A1L9B423_9BACT</name>
<reference evidence="8" key="1">
    <citation type="submission" date="2016-11" db="EMBL/GenBank/DDBJ databases">
        <authorList>
            <person name="Shukria A."/>
            <person name="Stevens D.C."/>
        </authorList>
    </citation>
    <scope>NUCLEOTIDE SEQUENCE [LARGE SCALE GENOMIC DNA]</scope>
    <source>
        <strain evidence="8">Cbfe23</strain>
    </source>
</reference>
<keyword evidence="8" id="KW-1185">Reference proteome</keyword>
<feature type="domain" description="Reductase C-terminal" evidence="6">
    <location>
        <begin position="331"/>
        <end position="414"/>
    </location>
</feature>
<sequence>MTTQERIIIVGAGQAGGELAAGLRKQGYPGRVVLLGDEAHPPYQRPPLSKGFLQGKVALADLYLKPLATYERFDIEFKPGTRVEAIDRSTREISLRDGSRLGYDKLVLATGGRARPLSLPGLDTARPENLFAMRSILDVEAMRGRFVPGNRLVIIGGGYVGLEVAAVAVQLGLRVTLLEAAPRLLSRVTGPEVSSFIEQLHRERGVEFRLSCEVRGLELDEARRQVRGVDVACHGVPERLEADLVLVGIGLIPNTELASAAGLAVDNGILVDEYACTADPAILAIGDCANQPSAYTGGRIRLESVPNAIEHARVAAATLMGKREPSTAIPWFWSDQYGLKLQMVGLSTGYEQCVTRGSAERKEFSAFYLKGGRVIAADVMGRPAEFMAAKKLVSSRAEVDVTRLGDAAVPLTSLAA</sequence>
<evidence type="ECO:0000256" key="1">
    <source>
        <dbReference type="ARBA" id="ARBA00001974"/>
    </source>
</evidence>
<dbReference type="RefSeq" id="WP_071902249.1">
    <property type="nucleotide sequence ID" value="NZ_MPIN01000009.1"/>
</dbReference>
<dbReference type="PANTHER" id="PTHR43557:SF2">
    <property type="entry name" value="RIESKE DOMAIN-CONTAINING PROTEIN-RELATED"/>
    <property type="match status" value="1"/>
</dbReference>
<dbReference type="SUPFAM" id="SSF51905">
    <property type="entry name" value="FAD/NAD(P)-binding domain"/>
    <property type="match status" value="1"/>
</dbReference>
<dbReference type="OrthoDB" id="9769238at2"/>
<dbReference type="Gene3D" id="3.30.390.30">
    <property type="match status" value="1"/>
</dbReference>
<evidence type="ECO:0000256" key="3">
    <source>
        <dbReference type="ARBA" id="ARBA00022827"/>
    </source>
</evidence>
<dbReference type="STRING" id="83449.BON30_31065"/>
<dbReference type="GO" id="GO:0016651">
    <property type="term" value="F:oxidoreductase activity, acting on NAD(P)H"/>
    <property type="evidence" value="ECO:0007669"/>
    <property type="project" value="TreeGrafter"/>
</dbReference>
<comment type="caution">
    <text evidence="7">The sequence shown here is derived from an EMBL/GenBank/DDBJ whole genome shotgun (WGS) entry which is preliminary data.</text>
</comment>
<evidence type="ECO:0000256" key="2">
    <source>
        <dbReference type="ARBA" id="ARBA00022630"/>
    </source>
</evidence>
<dbReference type="InterPro" id="IPR016156">
    <property type="entry name" value="FAD/NAD-linked_Rdtase_dimer_sf"/>
</dbReference>
<evidence type="ECO:0000313" key="7">
    <source>
        <dbReference type="EMBL" id="OJH36933.1"/>
    </source>
</evidence>
<dbReference type="PRINTS" id="PR00368">
    <property type="entry name" value="FADPNR"/>
</dbReference>
<accession>A0A1L9B423</accession>
<evidence type="ECO:0000313" key="8">
    <source>
        <dbReference type="Proteomes" id="UP000182229"/>
    </source>
</evidence>
<protein>
    <submittedName>
        <fullName evidence="7">Pyridine nucleotide-disulfide oxidoreductase</fullName>
    </submittedName>
</protein>
<dbReference type="InterPro" id="IPR028202">
    <property type="entry name" value="Reductase_C"/>
</dbReference>
<dbReference type="Pfam" id="PF07992">
    <property type="entry name" value="Pyr_redox_2"/>
    <property type="match status" value="1"/>
</dbReference>
<dbReference type="PANTHER" id="PTHR43557">
    <property type="entry name" value="APOPTOSIS-INDUCING FACTOR 1"/>
    <property type="match status" value="1"/>
</dbReference>
<dbReference type="GO" id="GO:0005737">
    <property type="term" value="C:cytoplasm"/>
    <property type="evidence" value="ECO:0007669"/>
    <property type="project" value="TreeGrafter"/>
</dbReference>
<dbReference type="SUPFAM" id="SSF55424">
    <property type="entry name" value="FAD/NAD-linked reductases, dimerisation (C-terminal) domain"/>
    <property type="match status" value="1"/>
</dbReference>
<feature type="domain" description="FAD/NAD(P)-binding" evidence="5">
    <location>
        <begin position="6"/>
        <end position="312"/>
    </location>
</feature>
<keyword evidence="2" id="KW-0285">Flavoprotein</keyword>
<dbReference type="PRINTS" id="PR00411">
    <property type="entry name" value="PNDRDTASEI"/>
</dbReference>
<evidence type="ECO:0000259" key="5">
    <source>
        <dbReference type="Pfam" id="PF07992"/>
    </source>
</evidence>
<dbReference type="InterPro" id="IPR023753">
    <property type="entry name" value="FAD/NAD-binding_dom"/>
</dbReference>
<dbReference type="Pfam" id="PF14759">
    <property type="entry name" value="Reductase_C"/>
    <property type="match status" value="1"/>
</dbReference>
<reference evidence="7 8" key="2">
    <citation type="submission" date="2016-12" db="EMBL/GenBank/DDBJ databases">
        <title>Draft Genome Sequence of Cystobacter ferrugineus Strain Cbfe23.</title>
        <authorList>
            <person name="Akbar S."/>
            <person name="Dowd S.E."/>
            <person name="Stevens D.C."/>
        </authorList>
    </citation>
    <scope>NUCLEOTIDE SEQUENCE [LARGE SCALE GENOMIC DNA]</scope>
    <source>
        <strain evidence="7 8">Cbfe23</strain>
    </source>
</reference>
<proteinExistence type="predicted"/>
<gene>
    <name evidence="7" type="ORF">BON30_31065</name>
</gene>
<evidence type="ECO:0000256" key="4">
    <source>
        <dbReference type="ARBA" id="ARBA00023002"/>
    </source>
</evidence>
<dbReference type="Gene3D" id="3.50.50.60">
    <property type="entry name" value="FAD/NAD(P)-binding domain"/>
    <property type="match status" value="2"/>
</dbReference>
<comment type="cofactor">
    <cofactor evidence="1">
        <name>FAD</name>
        <dbReference type="ChEBI" id="CHEBI:57692"/>
    </cofactor>
</comment>
<organism evidence="7 8">
    <name type="scientific">Cystobacter ferrugineus</name>
    <dbReference type="NCBI Taxonomy" id="83449"/>
    <lineage>
        <taxon>Bacteria</taxon>
        <taxon>Pseudomonadati</taxon>
        <taxon>Myxococcota</taxon>
        <taxon>Myxococcia</taxon>
        <taxon>Myxococcales</taxon>
        <taxon>Cystobacterineae</taxon>
        <taxon>Archangiaceae</taxon>
        <taxon>Cystobacter</taxon>
    </lineage>
</organism>